<reference evidence="3" key="1">
    <citation type="submission" date="2016-11" db="UniProtKB">
        <authorList>
            <consortium name="WormBaseParasite"/>
        </authorList>
    </citation>
    <scope>IDENTIFICATION</scope>
</reference>
<proteinExistence type="predicted"/>
<feature type="region of interest" description="Disordered" evidence="1">
    <location>
        <begin position="277"/>
        <end position="354"/>
    </location>
</feature>
<dbReference type="WBParaSite" id="maker-unitig_38808-snap-gene-0.2-mRNA-1">
    <property type="protein sequence ID" value="maker-unitig_38808-snap-gene-0.2-mRNA-1"/>
    <property type="gene ID" value="maker-unitig_38808-snap-gene-0.2"/>
</dbReference>
<organism evidence="2 3">
    <name type="scientific">Macrostomum lignano</name>
    <dbReference type="NCBI Taxonomy" id="282301"/>
    <lineage>
        <taxon>Eukaryota</taxon>
        <taxon>Metazoa</taxon>
        <taxon>Spiralia</taxon>
        <taxon>Lophotrochozoa</taxon>
        <taxon>Platyhelminthes</taxon>
        <taxon>Rhabditophora</taxon>
        <taxon>Macrostomorpha</taxon>
        <taxon>Macrostomida</taxon>
        <taxon>Macrostomidae</taxon>
        <taxon>Macrostomum</taxon>
    </lineage>
</organism>
<evidence type="ECO:0000313" key="2">
    <source>
        <dbReference type="Proteomes" id="UP000095280"/>
    </source>
</evidence>
<keyword evidence="2" id="KW-1185">Reference proteome</keyword>
<name>A0A1I8FLH1_9PLAT</name>
<accession>A0A1I8FLH1</accession>
<feature type="region of interest" description="Disordered" evidence="1">
    <location>
        <begin position="148"/>
        <end position="217"/>
    </location>
</feature>
<feature type="compositionally biased region" description="Basic residues" evidence="1">
    <location>
        <begin position="335"/>
        <end position="353"/>
    </location>
</feature>
<evidence type="ECO:0000256" key="1">
    <source>
        <dbReference type="SAM" id="MobiDB-lite"/>
    </source>
</evidence>
<feature type="compositionally biased region" description="Basic and acidic residues" evidence="1">
    <location>
        <begin position="162"/>
        <end position="172"/>
    </location>
</feature>
<sequence>YHLPQRSRIILFGAAHSFRRPTPFGAAGTPFGAAHSFSAPNRCKTSNTGVFYRQINSKKTWLKFYGKKHLMSTQCIPNYFYRHQHFLARPRKFTDCMAERLHQQAKSPARTRTLLMMTSSSSKQSGNAESISGGKCSSQLKWRSVAAKSAKGSAGLGGSQKSQKEQQARTRLDQSAAASRTRLDQSAAASRDKAGSSPQSRCRSSEEQPETSQDHETVRDQLLLADFSDDELTDAEAESGELFLTPKPPVPKPRTRRTLTMEQPAAQVTQLDPALPINFNAAAPVPTPRRRRSQQQPQPVLFSSTPDFEPLPPPPTLPVPRERHSRCRPSDRLSRGRCRGRRRHGAAGVRRRGSGPALLTRSRLTQGLPAVTQPKTQAKGCSELANALTTARRPMEQPALVTPPPCFQRLRHFFQPVTALRSSGLRLLPAVTPLFQRSPPFFQAVTALLPGVSSPLPTPFFTVFAAVASGLRPCQRSRALVPASRALFQRLRPCFQRSPPFVQRSPPLFQRSPPLFQRSPPLFAAVTALVPAVSALVPTVSALCSNGLRPCSNGPPPLVPASPPLVQQRSPPLFQRRLRLVSALFQRSRAACSSGLRCSGGLPPCFPAVTHALFQRSPALVPSSPTLFSGLRPCSQRLRLVSRHTLVPTVSAFVPAVSALVPALSSSWSPLLEPSGRLEAAMAHRSAAVAARRRRLDEFVAILMMRLSQCRKRTLVASAIVVATICSDGAAVSAGSCCRCSPCCTSWLPLLAAGWLCGPASSG</sequence>
<evidence type="ECO:0000313" key="3">
    <source>
        <dbReference type="WBParaSite" id="maker-unitig_38808-snap-gene-0.2-mRNA-1"/>
    </source>
</evidence>
<dbReference type="Proteomes" id="UP000095280">
    <property type="component" value="Unplaced"/>
</dbReference>
<feature type="region of interest" description="Disordered" evidence="1">
    <location>
        <begin position="235"/>
        <end position="256"/>
    </location>
</feature>
<protein>
    <submittedName>
        <fullName evidence="3">DNA-directed DNA polymerase</fullName>
    </submittedName>
</protein>
<feature type="compositionally biased region" description="Pro residues" evidence="1">
    <location>
        <begin position="309"/>
        <end position="318"/>
    </location>
</feature>
<dbReference type="AlphaFoldDB" id="A0A1I8FLH1"/>